<evidence type="ECO:0000256" key="1">
    <source>
        <dbReference type="SAM" id="MobiDB-lite"/>
    </source>
</evidence>
<feature type="region of interest" description="Disordered" evidence="1">
    <location>
        <begin position="201"/>
        <end position="258"/>
    </location>
</feature>
<proteinExistence type="predicted"/>
<evidence type="ECO:0000313" key="4">
    <source>
        <dbReference type="WBParaSite" id="NBR_0000924801-mRNA-1"/>
    </source>
</evidence>
<keyword evidence="3" id="KW-1185">Reference proteome</keyword>
<name>A0A0N4Y0Z0_NIPBR</name>
<reference evidence="4" key="1">
    <citation type="submission" date="2017-02" db="UniProtKB">
        <authorList>
            <consortium name="WormBaseParasite"/>
        </authorList>
    </citation>
    <scope>IDENTIFICATION</scope>
</reference>
<feature type="region of interest" description="Disordered" evidence="1">
    <location>
        <begin position="44"/>
        <end position="116"/>
    </location>
</feature>
<dbReference type="Proteomes" id="UP000271162">
    <property type="component" value="Unassembled WGS sequence"/>
</dbReference>
<accession>A0A0N4Y0Z0</accession>
<dbReference type="EMBL" id="UYSL01020113">
    <property type="protein sequence ID" value="VDL72838.1"/>
    <property type="molecule type" value="Genomic_DNA"/>
</dbReference>
<evidence type="ECO:0000313" key="3">
    <source>
        <dbReference type="Proteomes" id="UP000271162"/>
    </source>
</evidence>
<dbReference type="AlphaFoldDB" id="A0A0N4Y0Z0"/>
<reference evidence="2 3" key="2">
    <citation type="submission" date="2018-11" db="EMBL/GenBank/DDBJ databases">
        <authorList>
            <consortium name="Pathogen Informatics"/>
        </authorList>
    </citation>
    <scope>NUCLEOTIDE SEQUENCE [LARGE SCALE GENOMIC DNA]</scope>
</reference>
<dbReference type="WBParaSite" id="NBR_0000924801-mRNA-1">
    <property type="protein sequence ID" value="NBR_0000924801-mRNA-1"/>
    <property type="gene ID" value="NBR_0000924801"/>
</dbReference>
<feature type="compositionally biased region" description="Polar residues" evidence="1">
    <location>
        <begin position="233"/>
        <end position="244"/>
    </location>
</feature>
<organism evidence="4">
    <name type="scientific">Nippostrongylus brasiliensis</name>
    <name type="common">Rat hookworm</name>
    <dbReference type="NCBI Taxonomy" id="27835"/>
    <lineage>
        <taxon>Eukaryota</taxon>
        <taxon>Metazoa</taxon>
        <taxon>Ecdysozoa</taxon>
        <taxon>Nematoda</taxon>
        <taxon>Chromadorea</taxon>
        <taxon>Rhabditida</taxon>
        <taxon>Rhabditina</taxon>
        <taxon>Rhabditomorpha</taxon>
        <taxon>Strongyloidea</taxon>
        <taxon>Heligmosomidae</taxon>
        <taxon>Nippostrongylus</taxon>
    </lineage>
</organism>
<protein>
    <submittedName>
        <fullName evidence="2 4">Uncharacterized protein</fullName>
    </submittedName>
</protein>
<evidence type="ECO:0000313" key="2">
    <source>
        <dbReference type="EMBL" id="VDL72838.1"/>
    </source>
</evidence>
<feature type="compositionally biased region" description="Polar residues" evidence="1">
    <location>
        <begin position="201"/>
        <end position="226"/>
    </location>
</feature>
<sequence length="360" mass="40999">MDRVQNARYRQVCIARRGGTPGIGMSTQTITAQRTDFGQQTATISHNKPTQARRLTQDSQTETEQISTREAETQTWAEDNSSPTAVKKKRSHVEPQQERMNVDKRRRESADEVEKGYLGKNHTNEDILHEVTEMFIDSQCHLNFIHKRGCHTNWSGTESVYWHRRCLGMPGYRHCRARRHAGHIHVDADDDRAENGFWSTHATKSHNTPTQTRLLSQDSQTETEQISTREAETQTLAEDNSSPTAAKKKRSHVEPQQDWIKVDKRRRESADEVEKAIWGRTTPTKISYMKSRRCSSILTATGTSSTNGVVVSTGVVENRCIGIDVLLAAYRTLSSTVCAQYDMKQRILSGFKSKCNRHLR</sequence>
<feature type="compositionally biased region" description="Basic and acidic residues" evidence="1">
    <location>
        <begin position="92"/>
        <end position="116"/>
    </location>
</feature>
<gene>
    <name evidence="2" type="ORF">NBR_LOCUS9249</name>
</gene>
<feature type="compositionally biased region" description="Polar residues" evidence="1">
    <location>
        <begin position="73"/>
        <end position="84"/>
    </location>
</feature>
<feature type="compositionally biased region" description="Polar residues" evidence="1">
    <location>
        <begin position="44"/>
        <end position="66"/>
    </location>
</feature>